<dbReference type="InterPro" id="IPR009057">
    <property type="entry name" value="Homeodomain-like_sf"/>
</dbReference>
<comment type="caution">
    <text evidence="4">The sequence shown here is derived from an EMBL/GenBank/DDBJ whole genome shotgun (WGS) entry which is preliminary data.</text>
</comment>
<name>A0A7V8G005_9BURK</name>
<evidence type="ECO:0000313" key="5">
    <source>
        <dbReference type="Proteomes" id="UP000462435"/>
    </source>
</evidence>
<dbReference type="Gene3D" id="1.10.357.10">
    <property type="entry name" value="Tetracycline Repressor, domain 2"/>
    <property type="match status" value="1"/>
</dbReference>
<keyword evidence="1 2" id="KW-0238">DNA-binding</keyword>
<sequence length="190" mass="20851">MARPKSEDKRNAILAAAIKVMAELGPGAPTSKIAREAGIAEGTLFTYFATKDELLNQLYLEVKGTLHEKMMDGFPHGAPLRERVHHAWHAYVHWGALDPARRKVMQQLTVSEAILPATRIKGAEAFCGISEMIAESVSVGMLRDQSPDFAGAIMSSLADMTIDFMLRSPDRKENYCEAGFVAFWNAIGGK</sequence>
<feature type="DNA-binding region" description="H-T-H motif" evidence="2">
    <location>
        <begin position="29"/>
        <end position="48"/>
    </location>
</feature>
<feature type="domain" description="HTH tetR-type" evidence="3">
    <location>
        <begin position="7"/>
        <end position="66"/>
    </location>
</feature>
<protein>
    <submittedName>
        <fullName evidence="4">Fatty acid metabolism regulator protein</fullName>
    </submittedName>
</protein>
<dbReference type="PRINTS" id="PR00455">
    <property type="entry name" value="HTHTETR"/>
</dbReference>
<dbReference type="PANTHER" id="PTHR30055">
    <property type="entry name" value="HTH-TYPE TRANSCRIPTIONAL REGULATOR RUTR"/>
    <property type="match status" value="1"/>
</dbReference>
<evidence type="ECO:0000256" key="2">
    <source>
        <dbReference type="PROSITE-ProRule" id="PRU00335"/>
    </source>
</evidence>
<dbReference type="InterPro" id="IPR050109">
    <property type="entry name" value="HTH-type_TetR-like_transc_reg"/>
</dbReference>
<dbReference type="SUPFAM" id="SSF46689">
    <property type="entry name" value="Homeodomain-like"/>
    <property type="match status" value="1"/>
</dbReference>
<dbReference type="Proteomes" id="UP000462435">
    <property type="component" value="Unassembled WGS sequence"/>
</dbReference>
<dbReference type="Pfam" id="PF00440">
    <property type="entry name" value="TetR_N"/>
    <property type="match status" value="1"/>
</dbReference>
<dbReference type="AlphaFoldDB" id="A0A7V8G005"/>
<proteinExistence type="predicted"/>
<gene>
    <name evidence="4" type="primary">fadR</name>
    <name evidence="4" type="ORF">GAK35_00400</name>
</gene>
<organism evidence="4 5">
    <name type="scientific">Herbaspirillum frisingense</name>
    <dbReference type="NCBI Taxonomy" id="92645"/>
    <lineage>
        <taxon>Bacteria</taxon>
        <taxon>Pseudomonadati</taxon>
        <taxon>Pseudomonadota</taxon>
        <taxon>Betaproteobacteria</taxon>
        <taxon>Burkholderiales</taxon>
        <taxon>Oxalobacteraceae</taxon>
        <taxon>Herbaspirillum</taxon>
    </lineage>
</organism>
<dbReference type="InterPro" id="IPR001647">
    <property type="entry name" value="HTH_TetR"/>
</dbReference>
<evidence type="ECO:0000259" key="3">
    <source>
        <dbReference type="PROSITE" id="PS50977"/>
    </source>
</evidence>
<dbReference type="PROSITE" id="PS50977">
    <property type="entry name" value="HTH_TETR_2"/>
    <property type="match status" value="1"/>
</dbReference>
<dbReference type="PANTHER" id="PTHR30055:SF222">
    <property type="entry name" value="REGULATORY PROTEIN"/>
    <property type="match status" value="1"/>
</dbReference>
<dbReference type="GO" id="GO:0003677">
    <property type="term" value="F:DNA binding"/>
    <property type="evidence" value="ECO:0007669"/>
    <property type="project" value="UniProtKB-UniRule"/>
</dbReference>
<evidence type="ECO:0000256" key="1">
    <source>
        <dbReference type="ARBA" id="ARBA00023125"/>
    </source>
</evidence>
<accession>A0A7V8G005</accession>
<dbReference type="EMBL" id="WNDX01000006">
    <property type="protein sequence ID" value="KAF1048176.1"/>
    <property type="molecule type" value="Genomic_DNA"/>
</dbReference>
<evidence type="ECO:0000313" key="4">
    <source>
        <dbReference type="EMBL" id="KAF1048176.1"/>
    </source>
</evidence>
<reference evidence="5" key="1">
    <citation type="journal article" date="2020" name="MBio">
        <title>Horizontal gene transfer to a defensive symbiont with a reduced genome amongst a multipartite beetle microbiome.</title>
        <authorList>
            <person name="Waterworth S.C."/>
            <person name="Florez L.V."/>
            <person name="Rees E.R."/>
            <person name="Hertweck C."/>
            <person name="Kaltenpoth M."/>
            <person name="Kwan J.C."/>
        </authorList>
    </citation>
    <scope>NUCLEOTIDE SEQUENCE [LARGE SCALE GENOMIC DNA]</scope>
</reference>